<dbReference type="Pfam" id="PF00534">
    <property type="entry name" value="Glycos_transf_1"/>
    <property type="match status" value="1"/>
</dbReference>
<keyword evidence="3" id="KW-1185">Reference proteome</keyword>
<dbReference type="AlphaFoldDB" id="A0A2T1N5E7"/>
<dbReference type="Proteomes" id="UP000238426">
    <property type="component" value="Unassembled WGS sequence"/>
</dbReference>
<dbReference type="PANTHER" id="PTHR12526:SF638">
    <property type="entry name" value="SPORE COAT PROTEIN SA"/>
    <property type="match status" value="1"/>
</dbReference>
<dbReference type="InterPro" id="IPR001296">
    <property type="entry name" value="Glyco_trans_1"/>
</dbReference>
<reference evidence="2 3" key="1">
    <citation type="submission" date="2018-03" db="EMBL/GenBank/DDBJ databases">
        <title>Mesoflavibacter sp. HG37 and Mesoflavibacter sp. HG96 sp.nov., two marine bacteria isolated from seawater of Western Pacific Ocean.</title>
        <authorList>
            <person name="Cheng H."/>
            <person name="Wu Y.-H."/>
            <person name="Guo L.-L."/>
            <person name="Xu X.-W."/>
        </authorList>
    </citation>
    <scope>NUCLEOTIDE SEQUENCE [LARGE SCALE GENOMIC DNA]</scope>
    <source>
        <strain evidence="2 3">KCTC 32269</strain>
    </source>
</reference>
<organism evidence="2 3">
    <name type="scientific">Aurantibacter aestuarii</name>
    <dbReference type="NCBI Taxonomy" id="1266046"/>
    <lineage>
        <taxon>Bacteria</taxon>
        <taxon>Pseudomonadati</taxon>
        <taxon>Bacteroidota</taxon>
        <taxon>Flavobacteriia</taxon>
        <taxon>Flavobacteriales</taxon>
        <taxon>Flavobacteriaceae</taxon>
        <taxon>Aurantibacter</taxon>
    </lineage>
</organism>
<feature type="domain" description="Glycosyl transferase family 1" evidence="1">
    <location>
        <begin position="199"/>
        <end position="334"/>
    </location>
</feature>
<dbReference type="EMBL" id="PXOQ01000015">
    <property type="protein sequence ID" value="PSG86518.1"/>
    <property type="molecule type" value="Genomic_DNA"/>
</dbReference>
<protein>
    <recommendedName>
        <fullName evidence="1">Glycosyl transferase family 1 domain-containing protein</fullName>
    </recommendedName>
</protein>
<evidence type="ECO:0000313" key="2">
    <source>
        <dbReference type="EMBL" id="PSG86518.1"/>
    </source>
</evidence>
<name>A0A2T1N5E7_9FLAO</name>
<dbReference type="SUPFAM" id="SSF53756">
    <property type="entry name" value="UDP-Glycosyltransferase/glycogen phosphorylase"/>
    <property type="match status" value="1"/>
</dbReference>
<dbReference type="OrthoDB" id="1403340at2"/>
<evidence type="ECO:0000313" key="3">
    <source>
        <dbReference type="Proteomes" id="UP000238426"/>
    </source>
</evidence>
<dbReference type="RefSeq" id="WP_106464256.1">
    <property type="nucleotide sequence ID" value="NZ_PXOQ01000015.1"/>
</dbReference>
<evidence type="ECO:0000259" key="1">
    <source>
        <dbReference type="Pfam" id="PF00534"/>
    </source>
</evidence>
<gene>
    <name evidence="2" type="ORF">C7H52_12605</name>
</gene>
<dbReference type="GO" id="GO:0016757">
    <property type="term" value="F:glycosyltransferase activity"/>
    <property type="evidence" value="ECO:0007669"/>
    <property type="project" value="InterPro"/>
</dbReference>
<comment type="caution">
    <text evidence="2">The sequence shown here is derived from an EMBL/GenBank/DDBJ whole genome shotgun (WGS) entry which is preliminary data.</text>
</comment>
<dbReference type="Gene3D" id="3.40.50.2000">
    <property type="entry name" value="Glycogen Phosphorylase B"/>
    <property type="match status" value="2"/>
</dbReference>
<sequence length="371" mass="42633">MKKIAIFGPINSRGGRELETAFIASTLMEKYDLSVYSTEQVLQVNDIHSLNPEIDIYYKHKSFFSKLKSKFGFKSSYKSLLFKQLNGAKVETLHDAILNVDLVFIMAQLTSNYTKAIIIEAKKLNKPIIFRTTGTIPKIDIKAPFFNYLKDVNLFINHSEKNSDVFIKNNYLNYKIIDQCVINEDEFLDKCPLQFKQIKDFYCVSRLDDNKDVITAVKAFNTLKNNSNLKLHIIGEGECLNTLKSASTNENIKFYGHLEQKDLIKLIYKFHCLIITSKEEAGPLTGHEAAILGLPIISTKVGAMPERFINNNSMWYNVGDFNELALKVLEYSEYSTEEIQKLQKENKMLYKQNSSKKQIAKQYLDSVSIYL</sequence>
<proteinExistence type="predicted"/>
<accession>A0A2T1N5E7</accession>
<dbReference type="PANTHER" id="PTHR12526">
    <property type="entry name" value="GLYCOSYLTRANSFERASE"/>
    <property type="match status" value="1"/>
</dbReference>